<accession>A0A1H3VTV7</accession>
<dbReference type="InterPro" id="IPR050377">
    <property type="entry name" value="Radical_SAM_PqqE_MftC-like"/>
</dbReference>
<dbReference type="CDD" id="cd01335">
    <property type="entry name" value="Radical_SAM"/>
    <property type="match status" value="1"/>
</dbReference>
<dbReference type="Gene3D" id="3.20.20.70">
    <property type="entry name" value="Aldolase class I"/>
    <property type="match status" value="1"/>
</dbReference>
<dbReference type="GO" id="GO:0051536">
    <property type="term" value="F:iron-sulfur cluster binding"/>
    <property type="evidence" value="ECO:0007669"/>
    <property type="project" value="UniProtKB-KW"/>
</dbReference>
<feature type="domain" description="Radical SAM core" evidence="6">
    <location>
        <begin position="2"/>
        <end position="219"/>
    </location>
</feature>
<dbReference type="AlphaFoldDB" id="A0A1H3VTV7"/>
<organism evidence="7 8">
    <name type="scientific">Rubrimonas cliftonensis</name>
    <dbReference type="NCBI Taxonomy" id="89524"/>
    <lineage>
        <taxon>Bacteria</taxon>
        <taxon>Pseudomonadati</taxon>
        <taxon>Pseudomonadota</taxon>
        <taxon>Alphaproteobacteria</taxon>
        <taxon>Rhodobacterales</taxon>
        <taxon>Paracoccaceae</taxon>
        <taxon>Rubrimonas</taxon>
    </lineage>
</organism>
<dbReference type="OrthoDB" id="9792276at2"/>
<dbReference type="InterPro" id="IPR007197">
    <property type="entry name" value="rSAM"/>
</dbReference>
<dbReference type="PANTHER" id="PTHR11228:SF7">
    <property type="entry name" value="PQQA PEPTIDE CYCLASE"/>
    <property type="match status" value="1"/>
</dbReference>
<dbReference type="GO" id="GO:0046872">
    <property type="term" value="F:metal ion binding"/>
    <property type="evidence" value="ECO:0007669"/>
    <property type="project" value="UniProtKB-KW"/>
</dbReference>
<dbReference type="Pfam" id="PF04055">
    <property type="entry name" value="Radical_SAM"/>
    <property type="match status" value="1"/>
</dbReference>
<dbReference type="PANTHER" id="PTHR11228">
    <property type="entry name" value="RADICAL SAM DOMAIN PROTEIN"/>
    <property type="match status" value="1"/>
</dbReference>
<evidence type="ECO:0000313" key="8">
    <source>
        <dbReference type="Proteomes" id="UP000198703"/>
    </source>
</evidence>
<dbReference type="RefSeq" id="WP_093247687.1">
    <property type="nucleotide sequence ID" value="NZ_FNQM01000001.1"/>
</dbReference>
<evidence type="ECO:0000256" key="4">
    <source>
        <dbReference type="ARBA" id="ARBA00023004"/>
    </source>
</evidence>
<dbReference type="SFLD" id="SFLDG01386">
    <property type="entry name" value="main_SPASM_domain-containing"/>
    <property type="match status" value="1"/>
</dbReference>
<gene>
    <name evidence="7" type="ORF">SAMN05444370_101288</name>
</gene>
<protein>
    <submittedName>
        <fullName evidence="7">Radical SAM superfamily enzyme, MoaA/NifB/PqqE/SkfB family</fullName>
    </submittedName>
</protein>
<dbReference type="SFLD" id="SFLDS00029">
    <property type="entry name" value="Radical_SAM"/>
    <property type="match status" value="1"/>
</dbReference>
<evidence type="ECO:0000256" key="2">
    <source>
        <dbReference type="ARBA" id="ARBA00022691"/>
    </source>
</evidence>
<reference evidence="7 8" key="1">
    <citation type="submission" date="2016-10" db="EMBL/GenBank/DDBJ databases">
        <authorList>
            <person name="de Groot N.N."/>
        </authorList>
    </citation>
    <scope>NUCLEOTIDE SEQUENCE [LARGE SCALE GENOMIC DNA]</scope>
    <source>
        <strain evidence="7 8">DSM 15345</strain>
    </source>
</reference>
<dbReference type="SUPFAM" id="SSF102114">
    <property type="entry name" value="Radical SAM enzymes"/>
    <property type="match status" value="1"/>
</dbReference>
<keyword evidence="4" id="KW-0408">Iron</keyword>
<keyword evidence="8" id="KW-1185">Reference proteome</keyword>
<sequence>MADRPATRTLQIHVTRRCNLTCRHCYSSSGPDVREALEARALTAALDDAAALGFTFATLSGGEPFLYPAAPEIVAHAKGLGMRTAIVTNGMYLDPRRLAPLQGALDLLAVSLDGAPARHDWMRANPRAFETMAAKLPALRDSGVPFGFLFTLSRDNVGEIAWAAEFAVEQGAALLQIHPLDTTGRAEGDAEMAAAKPDDDAALRAAEAATAAQARWEGRLKVVLDYQLSMPGSPEIAPEIARGRCGREAGFADVTSPLVIESDGAILPMGHGFARRFAVGRLGQGRLAQMAADWMRDGRAEAFRDLVARTRVETRAETEAAATPRLRNLAHAYRRASLAAPDASAA</sequence>
<dbReference type="SFLD" id="SFLDG01067">
    <property type="entry name" value="SPASM/twitch_domain_containing"/>
    <property type="match status" value="1"/>
</dbReference>
<evidence type="ECO:0000256" key="5">
    <source>
        <dbReference type="ARBA" id="ARBA00023014"/>
    </source>
</evidence>
<dbReference type="GO" id="GO:0003824">
    <property type="term" value="F:catalytic activity"/>
    <property type="evidence" value="ECO:0007669"/>
    <property type="project" value="InterPro"/>
</dbReference>
<name>A0A1H3VTV7_9RHOB</name>
<evidence type="ECO:0000256" key="3">
    <source>
        <dbReference type="ARBA" id="ARBA00022723"/>
    </source>
</evidence>
<evidence type="ECO:0000313" key="7">
    <source>
        <dbReference type="EMBL" id="SDZ77528.1"/>
    </source>
</evidence>
<comment type="cofactor">
    <cofactor evidence="1">
        <name>[4Fe-4S] cluster</name>
        <dbReference type="ChEBI" id="CHEBI:49883"/>
    </cofactor>
</comment>
<dbReference type="EMBL" id="FNQM01000001">
    <property type="protein sequence ID" value="SDZ77528.1"/>
    <property type="molecule type" value="Genomic_DNA"/>
</dbReference>
<dbReference type="InterPro" id="IPR058240">
    <property type="entry name" value="rSAM_sf"/>
</dbReference>
<evidence type="ECO:0000259" key="6">
    <source>
        <dbReference type="PROSITE" id="PS51918"/>
    </source>
</evidence>
<proteinExistence type="predicted"/>
<dbReference type="Proteomes" id="UP000198703">
    <property type="component" value="Unassembled WGS sequence"/>
</dbReference>
<dbReference type="PROSITE" id="PS51918">
    <property type="entry name" value="RADICAL_SAM"/>
    <property type="match status" value="1"/>
</dbReference>
<keyword evidence="5" id="KW-0411">Iron-sulfur</keyword>
<keyword evidence="2" id="KW-0949">S-adenosyl-L-methionine</keyword>
<evidence type="ECO:0000256" key="1">
    <source>
        <dbReference type="ARBA" id="ARBA00001966"/>
    </source>
</evidence>
<keyword evidence="3" id="KW-0479">Metal-binding</keyword>
<dbReference type="STRING" id="89524.SAMN05444370_101288"/>
<dbReference type="InterPro" id="IPR013785">
    <property type="entry name" value="Aldolase_TIM"/>
</dbReference>